<evidence type="ECO:0000256" key="1">
    <source>
        <dbReference type="ARBA" id="ARBA00005272"/>
    </source>
</evidence>
<dbReference type="PRINTS" id="PR00368">
    <property type="entry name" value="FADPNR"/>
</dbReference>
<evidence type="ECO:0000256" key="2">
    <source>
        <dbReference type="ARBA" id="ARBA00012637"/>
    </source>
</evidence>
<name>A0A1H7MKA6_9SPHI</name>
<dbReference type="Proteomes" id="UP000198916">
    <property type="component" value="Unassembled WGS sequence"/>
</dbReference>
<dbReference type="EC" id="1.6.5.9" evidence="2"/>
<evidence type="ECO:0000259" key="11">
    <source>
        <dbReference type="Pfam" id="PF22366"/>
    </source>
</evidence>
<evidence type="ECO:0000259" key="10">
    <source>
        <dbReference type="Pfam" id="PF07992"/>
    </source>
</evidence>
<feature type="transmembrane region" description="Helical" evidence="9">
    <location>
        <begin position="401"/>
        <end position="419"/>
    </location>
</feature>
<dbReference type="AlphaFoldDB" id="A0A1H7MKA6"/>
<dbReference type="InterPro" id="IPR036188">
    <property type="entry name" value="FAD/NAD-bd_sf"/>
</dbReference>
<evidence type="ECO:0000256" key="5">
    <source>
        <dbReference type="ARBA" id="ARBA00022946"/>
    </source>
</evidence>
<evidence type="ECO:0000256" key="4">
    <source>
        <dbReference type="ARBA" id="ARBA00022827"/>
    </source>
</evidence>
<comment type="similarity">
    <text evidence="1">Belongs to the NADH dehydrogenase family.</text>
</comment>
<dbReference type="InterPro" id="IPR054585">
    <property type="entry name" value="NDH2-like_C"/>
</dbReference>
<evidence type="ECO:0000256" key="8">
    <source>
        <dbReference type="ARBA" id="ARBA00047599"/>
    </source>
</evidence>
<evidence type="ECO:0000256" key="7">
    <source>
        <dbReference type="ARBA" id="ARBA00023027"/>
    </source>
</evidence>
<evidence type="ECO:0000313" key="12">
    <source>
        <dbReference type="EMBL" id="SEL11541.1"/>
    </source>
</evidence>
<dbReference type="PANTHER" id="PTHR43706:SF47">
    <property type="entry name" value="EXTERNAL NADH-UBIQUINONE OXIDOREDUCTASE 1, MITOCHONDRIAL-RELATED"/>
    <property type="match status" value="1"/>
</dbReference>
<dbReference type="GO" id="GO:0050136">
    <property type="term" value="F:NADH dehydrogenase (quinone) (non-electrogenic) activity"/>
    <property type="evidence" value="ECO:0007669"/>
    <property type="project" value="UniProtKB-EC"/>
</dbReference>
<dbReference type="PRINTS" id="PR00411">
    <property type="entry name" value="PNDRDTASEI"/>
</dbReference>
<keyword evidence="9" id="KW-1133">Transmembrane helix</keyword>
<evidence type="ECO:0000256" key="9">
    <source>
        <dbReference type="SAM" id="Phobius"/>
    </source>
</evidence>
<keyword evidence="6" id="KW-0560">Oxidoreductase</keyword>
<dbReference type="Pfam" id="PF22366">
    <property type="entry name" value="NDH2_C"/>
    <property type="match status" value="1"/>
</dbReference>
<reference evidence="13" key="1">
    <citation type="submission" date="2016-10" db="EMBL/GenBank/DDBJ databases">
        <authorList>
            <person name="Varghese N."/>
            <person name="Submissions S."/>
        </authorList>
    </citation>
    <scope>NUCLEOTIDE SEQUENCE [LARGE SCALE GENOMIC DNA]</scope>
    <source>
        <strain evidence="13">Jip14</strain>
    </source>
</reference>
<dbReference type="InterPro" id="IPR045024">
    <property type="entry name" value="NDH-2"/>
</dbReference>
<dbReference type="InterPro" id="IPR023753">
    <property type="entry name" value="FAD/NAD-binding_dom"/>
</dbReference>
<dbReference type="Gene3D" id="3.50.50.100">
    <property type="match status" value="1"/>
</dbReference>
<evidence type="ECO:0000256" key="3">
    <source>
        <dbReference type="ARBA" id="ARBA00022630"/>
    </source>
</evidence>
<feature type="transmembrane region" description="Helical" evidence="9">
    <location>
        <begin position="377"/>
        <end position="395"/>
    </location>
</feature>
<accession>A0A1H7MKA6</accession>
<keyword evidence="7" id="KW-0520">NAD</keyword>
<dbReference type="OrthoDB" id="9781621at2"/>
<evidence type="ECO:0000313" key="13">
    <source>
        <dbReference type="Proteomes" id="UP000198916"/>
    </source>
</evidence>
<keyword evidence="4" id="KW-0274">FAD</keyword>
<keyword evidence="9" id="KW-0812">Transmembrane</keyword>
<dbReference type="Pfam" id="PF07992">
    <property type="entry name" value="Pyr_redox_2"/>
    <property type="match status" value="1"/>
</dbReference>
<feature type="domain" description="External alternative NADH-ubiquinone oxidoreductase-like C-terminal" evidence="11">
    <location>
        <begin position="354"/>
        <end position="409"/>
    </location>
</feature>
<keyword evidence="3" id="KW-0285">Flavoprotein</keyword>
<dbReference type="EMBL" id="FNZR01000003">
    <property type="protein sequence ID" value="SEL11541.1"/>
    <property type="molecule type" value="Genomic_DNA"/>
</dbReference>
<keyword evidence="9" id="KW-0472">Membrane</keyword>
<gene>
    <name evidence="12" type="ORF">SAMN05421740_103551</name>
</gene>
<dbReference type="STRING" id="332977.SAMN05421740_103551"/>
<keyword evidence="5" id="KW-0809">Transit peptide</keyword>
<protein>
    <recommendedName>
        <fullName evidence="2">NADH:ubiquinone reductase (non-electrogenic)</fullName>
        <ecNumber evidence="2">1.6.5.9</ecNumber>
    </recommendedName>
</protein>
<dbReference type="SUPFAM" id="SSF51905">
    <property type="entry name" value="FAD/NAD(P)-binding domain"/>
    <property type="match status" value="2"/>
</dbReference>
<organism evidence="12 13">
    <name type="scientific">Parapedobacter koreensis</name>
    <dbReference type="NCBI Taxonomy" id="332977"/>
    <lineage>
        <taxon>Bacteria</taxon>
        <taxon>Pseudomonadati</taxon>
        <taxon>Bacteroidota</taxon>
        <taxon>Sphingobacteriia</taxon>
        <taxon>Sphingobacteriales</taxon>
        <taxon>Sphingobacteriaceae</taxon>
        <taxon>Parapedobacter</taxon>
    </lineage>
</organism>
<feature type="domain" description="FAD/NAD(P)-binding" evidence="10">
    <location>
        <begin position="12"/>
        <end position="330"/>
    </location>
</feature>
<comment type="catalytic activity">
    <reaction evidence="8">
        <text>a quinone + NADH + H(+) = a quinol + NAD(+)</text>
        <dbReference type="Rhea" id="RHEA:46160"/>
        <dbReference type="ChEBI" id="CHEBI:15378"/>
        <dbReference type="ChEBI" id="CHEBI:24646"/>
        <dbReference type="ChEBI" id="CHEBI:57540"/>
        <dbReference type="ChEBI" id="CHEBI:57945"/>
        <dbReference type="ChEBI" id="CHEBI:132124"/>
        <dbReference type="EC" id="1.6.5.9"/>
    </reaction>
</comment>
<dbReference type="RefSeq" id="WP_090605124.1">
    <property type="nucleotide sequence ID" value="NZ_FNZR01000003.1"/>
</dbReference>
<proteinExistence type="inferred from homology"/>
<sequence length="440" mass="49438">MKTQYTDNKFPRVVVVGGGFGGIEVAKKLKNKEVEVLLLDRNNHHTFQPLLYQVATGTLDAPSIAFPLRKMFRKQENFTFRIADVHGIDGIQKTLHTDIGDIAYDYLVIATGATTNFFGNKDLEYYAMPMKNVREAVNIRSFLLQNIEESLLAFTETARTPFLNFVVVGGGPTGVELSGAIAEIRNHILSKDYPELKREDMNVYLVEGLPKILANLSPQASAKAELYLKELGVKVLLNVQVTGYNGEIITFADGKSIPTKTVLWSAGVMGQFPVGINPDIVVRGNRIRIDEECRVVGMNDVFAIGDVAAMITEELPRGHPGVAPVAQQQGRFVAKNIVRLLNNQPTEKFKYFDKGSMATIGRNKAVVDIGKVRFQGFFAWWIWMFVHLMSLVGFRNRVVTFINWAINYLTFNAGIRLIIHKYRRPPKRTEEPSEMSESHR</sequence>
<dbReference type="PANTHER" id="PTHR43706">
    <property type="entry name" value="NADH DEHYDROGENASE"/>
    <property type="match status" value="1"/>
</dbReference>
<evidence type="ECO:0000256" key="6">
    <source>
        <dbReference type="ARBA" id="ARBA00023002"/>
    </source>
</evidence>
<keyword evidence="13" id="KW-1185">Reference proteome</keyword>